<evidence type="ECO:0000313" key="1">
    <source>
        <dbReference type="EMBL" id="KAK7684284.1"/>
    </source>
</evidence>
<reference evidence="1 2" key="1">
    <citation type="submission" date="2022-09" db="EMBL/GenBank/DDBJ databases">
        <authorList>
            <person name="Palmer J.M."/>
        </authorList>
    </citation>
    <scope>NUCLEOTIDE SEQUENCE [LARGE SCALE GENOMIC DNA]</scope>
    <source>
        <strain evidence="1 2">DSM 7382</strain>
    </source>
</reference>
<proteinExistence type="predicted"/>
<name>A0AAW0FXZ5_9APHY</name>
<comment type="caution">
    <text evidence="1">The sequence shown here is derived from an EMBL/GenBank/DDBJ whole genome shotgun (WGS) entry which is preliminary data.</text>
</comment>
<organism evidence="1 2">
    <name type="scientific">Cerrena zonata</name>
    <dbReference type="NCBI Taxonomy" id="2478898"/>
    <lineage>
        <taxon>Eukaryota</taxon>
        <taxon>Fungi</taxon>
        <taxon>Dikarya</taxon>
        <taxon>Basidiomycota</taxon>
        <taxon>Agaricomycotina</taxon>
        <taxon>Agaricomycetes</taxon>
        <taxon>Polyporales</taxon>
        <taxon>Cerrenaceae</taxon>
        <taxon>Cerrena</taxon>
    </lineage>
</organism>
<dbReference type="Gene3D" id="3.60.130.30">
    <property type="match status" value="1"/>
</dbReference>
<dbReference type="EMBL" id="JASBNA010000026">
    <property type="protein sequence ID" value="KAK7684284.1"/>
    <property type="molecule type" value="Genomic_DNA"/>
</dbReference>
<evidence type="ECO:0008006" key="3">
    <source>
        <dbReference type="Google" id="ProtNLM"/>
    </source>
</evidence>
<accession>A0AAW0FXZ5</accession>
<gene>
    <name evidence="1" type="ORF">QCA50_012608</name>
</gene>
<dbReference type="AlphaFoldDB" id="A0AAW0FXZ5"/>
<protein>
    <recommendedName>
        <fullName evidence="3">Cyclic nucleotide-binding domain-containing protein</fullName>
    </recommendedName>
</protein>
<sequence length="398" mass="44800">MTQGNAAPTVNDMNADEVRALASQILTKSHRYPLDIVPTPSETPDFFEPAGNLQIPPDMSAVIPPAKKRSRHKRSAAALAARKAKRQGKKNTIDKYTVVYNIRHEINLYLPKPSYSQFELATLTAMRYPNYPVHSLPTAPHRYRLLVPLPPNHPLEGQVPELLAVRLDRMFSPGLMWKLNMHFDQFMRSCPRSSMSTLRPESRSSRTLSFHFGCWRKSSNKIFLTADSCKQNPVAKASLYSLLSILKLHFIPKITHALRPIVPTHFRTTDKVRDYIKENYPQHYNDRQDVFDFEGLGSTLAVGVGHANKMHLDAGDSPQTLAIVLSGGTAVVFFCIPQLNVKIPLYPSQCLAVAARLLSHYVYHIEGTGRRHVYTFFTDCGSVAEAEGRALKGKKKRV</sequence>
<keyword evidence="2" id="KW-1185">Reference proteome</keyword>
<dbReference type="Proteomes" id="UP001385951">
    <property type="component" value="Unassembled WGS sequence"/>
</dbReference>
<evidence type="ECO:0000313" key="2">
    <source>
        <dbReference type="Proteomes" id="UP001385951"/>
    </source>
</evidence>